<dbReference type="InterPro" id="IPR036514">
    <property type="entry name" value="SGNH_hydro_sf"/>
</dbReference>
<accession>A0A1D8ATX2</accession>
<protein>
    <recommendedName>
        <fullName evidence="1">SGNH hydrolase-type esterase domain-containing protein</fullName>
    </recommendedName>
</protein>
<proteinExistence type="predicted"/>
<dbReference type="STRING" id="1838286.Verru16b_01399"/>
<dbReference type="Proteomes" id="UP000095228">
    <property type="component" value="Chromosome"/>
</dbReference>
<dbReference type="PANTHER" id="PTHR34407">
    <property type="entry name" value="EXPRESSED PROTEIN"/>
    <property type="match status" value="1"/>
</dbReference>
<organism evidence="2 3">
    <name type="scientific">Lacunisphaera limnophila</name>
    <dbReference type="NCBI Taxonomy" id="1838286"/>
    <lineage>
        <taxon>Bacteria</taxon>
        <taxon>Pseudomonadati</taxon>
        <taxon>Verrucomicrobiota</taxon>
        <taxon>Opitutia</taxon>
        <taxon>Opitutales</taxon>
        <taxon>Opitutaceae</taxon>
        <taxon>Lacunisphaera</taxon>
    </lineage>
</organism>
<dbReference type="PANTHER" id="PTHR34407:SF1">
    <property type="entry name" value="SGNH HYDROLASE-TYPE ESTERASE DOMAIN-CONTAINING PROTEIN"/>
    <property type="match status" value="1"/>
</dbReference>
<evidence type="ECO:0000313" key="3">
    <source>
        <dbReference type="Proteomes" id="UP000095228"/>
    </source>
</evidence>
<dbReference type="EMBL" id="CP016094">
    <property type="protein sequence ID" value="AOS44338.1"/>
    <property type="molecule type" value="Genomic_DNA"/>
</dbReference>
<keyword evidence="3" id="KW-1185">Reference proteome</keyword>
<gene>
    <name evidence="2" type="ORF">Verru16b_01399</name>
</gene>
<dbReference type="CDD" id="cd00229">
    <property type="entry name" value="SGNH_hydrolase"/>
    <property type="match status" value="1"/>
</dbReference>
<dbReference type="KEGG" id="obg:Verru16b_01399"/>
<dbReference type="GO" id="GO:0016788">
    <property type="term" value="F:hydrolase activity, acting on ester bonds"/>
    <property type="evidence" value="ECO:0007669"/>
    <property type="project" value="UniProtKB-ARBA"/>
</dbReference>
<reference evidence="2 3" key="1">
    <citation type="submission" date="2016-06" db="EMBL/GenBank/DDBJ databases">
        <title>Three novel species with peptidoglycan cell walls form the new genus Lacunisphaera gen. nov. in the family Opitutaceae of the verrucomicrobial subdivision 4.</title>
        <authorList>
            <person name="Rast P."/>
            <person name="Gloeckner I."/>
            <person name="Jogler M."/>
            <person name="Boedeker C."/>
            <person name="Jeske O."/>
            <person name="Wiegand S."/>
            <person name="Reinhardt R."/>
            <person name="Schumann P."/>
            <person name="Rohde M."/>
            <person name="Spring S."/>
            <person name="Gloeckner F.O."/>
            <person name="Jogler C."/>
        </authorList>
    </citation>
    <scope>NUCLEOTIDE SEQUENCE [LARGE SCALE GENOMIC DNA]</scope>
    <source>
        <strain evidence="2 3">IG16b</strain>
    </source>
</reference>
<dbReference type="AlphaFoldDB" id="A0A1D8ATX2"/>
<feature type="domain" description="SGNH hydrolase-type esterase" evidence="1">
    <location>
        <begin position="34"/>
        <end position="199"/>
    </location>
</feature>
<name>A0A1D8ATX2_9BACT</name>
<sequence>MTLPPVNPGPVARHRRPLARAHAALAAGTLRVGFLGGSITAPKTGTRWPEAWLAWLGQWAPSVRAIVENAALGATGSDLAVFRAAPDILAHGCDLVFVEYAVNDVGQPPARRGRTREGLLRQLLAAGCDVVLVHTFCPEMQADMEAGRVPASIAEFEALAEHYGVGSVWAGLHGWEEVTQGLMTWAEWLPDGLHPESRGSLSYAQSVIAFCEKEWICTPETGPRSALLPALHPGCWDTVSQLPLEKPACSGPWTLRRWSTCLGMNRALHSTVPGAGLKFTFTGRGLVLGFDFGRLSGEVRYRVDGGAWQTTQRDRPAWAGDSGWFRPTMISDELVPGEHLCELESVSAPFAGGCGTVTTIGLIGVIH</sequence>
<evidence type="ECO:0000313" key="2">
    <source>
        <dbReference type="EMBL" id="AOS44338.1"/>
    </source>
</evidence>
<dbReference type="Pfam" id="PF13472">
    <property type="entry name" value="Lipase_GDSL_2"/>
    <property type="match status" value="1"/>
</dbReference>
<dbReference type="SUPFAM" id="SSF52266">
    <property type="entry name" value="SGNH hydrolase"/>
    <property type="match status" value="1"/>
</dbReference>
<dbReference type="InterPro" id="IPR013830">
    <property type="entry name" value="SGNH_hydro"/>
</dbReference>
<dbReference type="Gene3D" id="3.40.50.1110">
    <property type="entry name" value="SGNH hydrolase"/>
    <property type="match status" value="1"/>
</dbReference>
<evidence type="ECO:0000259" key="1">
    <source>
        <dbReference type="Pfam" id="PF13472"/>
    </source>
</evidence>
<dbReference type="PATRIC" id="fig|1838286.3.peg.1409"/>